<evidence type="ECO:0000256" key="1">
    <source>
        <dbReference type="SAM" id="MobiDB-lite"/>
    </source>
</evidence>
<organism evidence="2">
    <name type="scientific">Prorocentrum minimum</name>
    <name type="common">Dinoflagellate</name>
    <name type="synonym">Exuviaella minima</name>
    <dbReference type="NCBI Taxonomy" id="39449"/>
    <lineage>
        <taxon>Eukaryota</taxon>
        <taxon>Sar</taxon>
        <taxon>Alveolata</taxon>
        <taxon>Dinophyceae</taxon>
        <taxon>Prorocentrales</taxon>
        <taxon>Prorocentraceae</taxon>
        <taxon>Prorocentrum</taxon>
    </lineage>
</organism>
<protein>
    <submittedName>
        <fullName evidence="2">Uncharacterized protein</fullName>
    </submittedName>
</protein>
<proteinExistence type="evidence at transcript level"/>
<dbReference type="AlphaFoldDB" id="E8Z6P9"/>
<feature type="compositionally biased region" description="Polar residues" evidence="1">
    <location>
        <begin position="96"/>
        <end position="105"/>
    </location>
</feature>
<name>E8Z6P9_PROMN</name>
<accession>E8Z6P9</accession>
<reference evidence="2" key="2">
    <citation type="book" date="2010" name="PROCEEDINGS OF 13TH INTERNATIONAL CONFERENCE ON HARMFUL ALGAE" publisher="International Society For The Study of Harmful Algae" city="Hong Kong, China">
        <title>Dinoflagellate meta-transcriptomics enabled by spliced leader.</title>
        <editorList>
            <person name="Unknown A."/>
        </editorList>
        <authorList>
            <person name="Lin S."/>
            <person name="Zhang H."/>
        </authorList>
    </citation>
    <scope>NUCLEOTIDE SEQUENCE</scope>
    <source>
        <strain evidence="2">CCMP696</strain>
    </source>
</reference>
<reference evidence="2" key="1">
    <citation type="submission" date="2008-12" db="EMBL/GenBank/DDBJ databases">
        <authorList>
            <person name="Zhang H."/>
            <person name="Lin S."/>
        </authorList>
    </citation>
    <scope>NUCLEOTIDE SEQUENCE</scope>
    <source>
        <strain evidence="2">CCMP696</strain>
    </source>
</reference>
<feature type="region of interest" description="Disordered" evidence="1">
    <location>
        <begin position="95"/>
        <end position="115"/>
    </location>
</feature>
<dbReference type="EMBL" id="FJ600095">
    <property type="protein sequence ID" value="ACU45129.1"/>
    <property type="molecule type" value="mRNA"/>
</dbReference>
<evidence type="ECO:0000313" key="2">
    <source>
        <dbReference type="EMBL" id="ACU45129.1"/>
    </source>
</evidence>
<sequence length="115" mass="12673">MSGAPPACQSRPYQVWGLLSGTAAPSSSQRCSTRRRRTTTRTDAVLQAAGCAGGRVDIYRRADESEGSERPCSVRGYAEPRRRAVERLYIDARVSRPTSRCSATADQRRQRAGRL</sequence>